<gene>
    <name evidence="1" type="ORF">AM593_10194</name>
</gene>
<dbReference type="SUPFAM" id="SSF52540">
    <property type="entry name" value="P-loop containing nucleoside triphosphate hydrolases"/>
    <property type="match status" value="1"/>
</dbReference>
<protein>
    <submittedName>
        <fullName evidence="1">Uncharacterized protein</fullName>
    </submittedName>
</protein>
<feature type="non-terminal residue" evidence="1">
    <location>
        <position position="1"/>
    </location>
</feature>
<feature type="non-terminal residue" evidence="1">
    <location>
        <position position="117"/>
    </location>
</feature>
<accession>A0A3L5TQG1</accession>
<dbReference type="InterPro" id="IPR027417">
    <property type="entry name" value="P-loop_NTPase"/>
</dbReference>
<evidence type="ECO:0000313" key="1">
    <source>
        <dbReference type="EMBL" id="OPL21394.1"/>
    </source>
</evidence>
<name>A0A3L5TQG1_MYTGA</name>
<dbReference type="EMBL" id="KV592000">
    <property type="protein sequence ID" value="OPL21394.1"/>
    <property type="molecule type" value="Genomic_DNA"/>
</dbReference>
<dbReference type="Proteomes" id="UP000266721">
    <property type="component" value="Unassembled WGS sequence"/>
</dbReference>
<dbReference type="AlphaFoldDB" id="A0A3L5TQG1"/>
<evidence type="ECO:0000313" key="2">
    <source>
        <dbReference type="Proteomes" id="UP000266721"/>
    </source>
</evidence>
<sequence>MGPGSKISESTLEFVHSLRDVLSIYDGLATSFETPLIRHVLKPGNIDIFKSISMERNERTSDVLVNKNDFNALQRTAILNASDMILDRNIKNRVCLIRGPFGTGKTDILIGIIKTVF</sequence>
<comment type="caution">
    <text evidence="1">The sequence shown here is derived from an EMBL/GenBank/DDBJ whole genome shotgun (WGS) entry which is preliminary data.</text>
</comment>
<keyword evidence="2" id="KW-1185">Reference proteome</keyword>
<proteinExistence type="predicted"/>
<organism evidence="1 2">
    <name type="scientific">Mytilus galloprovincialis</name>
    <name type="common">Mediterranean mussel</name>
    <dbReference type="NCBI Taxonomy" id="29158"/>
    <lineage>
        <taxon>Eukaryota</taxon>
        <taxon>Metazoa</taxon>
        <taxon>Spiralia</taxon>
        <taxon>Lophotrochozoa</taxon>
        <taxon>Mollusca</taxon>
        <taxon>Bivalvia</taxon>
        <taxon>Autobranchia</taxon>
        <taxon>Pteriomorphia</taxon>
        <taxon>Mytilida</taxon>
        <taxon>Mytiloidea</taxon>
        <taxon>Mytilidae</taxon>
        <taxon>Mytilinae</taxon>
        <taxon>Mytilus</taxon>
    </lineage>
</organism>
<dbReference type="Gene3D" id="3.40.50.300">
    <property type="entry name" value="P-loop containing nucleotide triphosphate hydrolases"/>
    <property type="match status" value="1"/>
</dbReference>
<reference evidence="1 2" key="1">
    <citation type="journal article" date="2016" name="PLoS ONE">
        <title>A First Insight into the Genome of the Filter-Feeder Mussel Mytilus galloprovincialis.</title>
        <authorList>
            <person name="Murgarella M."/>
            <person name="Puiu D."/>
            <person name="Novoa B."/>
            <person name="Figueras A."/>
            <person name="Posada D."/>
            <person name="Canchaya C."/>
        </authorList>
    </citation>
    <scope>NUCLEOTIDE SEQUENCE [LARGE SCALE GENOMIC DNA]</scope>
    <source>
        <tissue evidence="1">Muscle</tissue>
    </source>
</reference>